<proteinExistence type="predicted"/>
<feature type="transmembrane region" description="Helical" evidence="1">
    <location>
        <begin position="9"/>
        <end position="28"/>
    </location>
</feature>
<keyword evidence="3" id="KW-1185">Reference proteome</keyword>
<keyword evidence="1" id="KW-1133">Transmembrane helix</keyword>
<feature type="transmembrane region" description="Helical" evidence="1">
    <location>
        <begin position="34"/>
        <end position="54"/>
    </location>
</feature>
<evidence type="ECO:0008006" key="4">
    <source>
        <dbReference type="Google" id="ProtNLM"/>
    </source>
</evidence>
<evidence type="ECO:0000313" key="3">
    <source>
        <dbReference type="Proteomes" id="UP000051672"/>
    </source>
</evidence>
<dbReference type="STRING" id="1423727.FC34_GL000426"/>
<organism evidence="2 3">
    <name type="scientific">Lacticaseibacillus brantae DSM 23927</name>
    <dbReference type="NCBI Taxonomy" id="1423727"/>
    <lineage>
        <taxon>Bacteria</taxon>
        <taxon>Bacillati</taxon>
        <taxon>Bacillota</taxon>
        <taxon>Bacilli</taxon>
        <taxon>Lactobacillales</taxon>
        <taxon>Lactobacillaceae</taxon>
        <taxon>Lacticaseibacillus</taxon>
    </lineage>
</organism>
<dbReference type="AlphaFoldDB" id="A0A0R2BAF7"/>
<sequence>MRKYLTHPLAVIPAISVVIVFVIPFLFRLLHISAVWRISLCFILINMVAAWFFGRWQKHRGLPFWISFCLPILFALNVWLQYAPYNYWFAGIYLVLTWLAVLKD</sequence>
<dbReference type="EMBL" id="AYZQ01000001">
    <property type="protein sequence ID" value="KRM72716.1"/>
    <property type="molecule type" value="Genomic_DNA"/>
</dbReference>
<evidence type="ECO:0000313" key="2">
    <source>
        <dbReference type="EMBL" id="KRM72716.1"/>
    </source>
</evidence>
<comment type="caution">
    <text evidence="2">The sequence shown here is derived from an EMBL/GenBank/DDBJ whole genome shotgun (WGS) entry which is preliminary data.</text>
</comment>
<feature type="transmembrane region" description="Helical" evidence="1">
    <location>
        <begin position="61"/>
        <end position="79"/>
    </location>
</feature>
<dbReference type="RefSeq" id="WP_057893735.1">
    <property type="nucleotide sequence ID" value="NZ_AYZQ01000001.1"/>
</dbReference>
<accession>A0A0R2BAF7</accession>
<dbReference type="Proteomes" id="UP000051672">
    <property type="component" value="Unassembled WGS sequence"/>
</dbReference>
<keyword evidence="1" id="KW-0812">Transmembrane</keyword>
<name>A0A0R2BAF7_9LACO</name>
<feature type="transmembrane region" description="Helical" evidence="1">
    <location>
        <begin position="85"/>
        <end position="102"/>
    </location>
</feature>
<keyword evidence="1" id="KW-0472">Membrane</keyword>
<protein>
    <recommendedName>
        <fullName evidence="4">Integral membrane protein</fullName>
    </recommendedName>
</protein>
<gene>
    <name evidence="2" type="ORF">FC34_GL000426</name>
</gene>
<dbReference type="PATRIC" id="fig|1423727.3.peg.428"/>
<evidence type="ECO:0000256" key="1">
    <source>
        <dbReference type="SAM" id="Phobius"/>
    </source>
</evidence>
<reference evidence="2 3" key="1">
    <citation type="journal article" date="2015" name="Genome Announc.">
        <title>Expanding the biotechnology potential of lactobacilli through comparative genomics of 213 strains and associated genera.</title>
        <authorList>
            <person name="Sun Z."/>
            <person name="Harris H.M."/>
            <person name="McCann A."/>
            <person name="Guo C."/>
            <person name="Argimon S."/>
            <person name="Zhang W."/>
            <person name="Yang X."/>
            <person name="Jeffery I.B."/>
            <person name="Cooney J.C."/>
            <person name="Kagawa T.F."/>
            <person name="Liu W."/>
            <person name="Song Y."/>
            <person name="Salvetti E."/>
            <person name="Wrobel A."/>
            <person name="Rasinkangas P."/>
            <person name="Parkhill J."/>
            <person name="Rea M.C."/>
            <person name="O'Sullivan O."/>
            <person name="Ritari J."/>
            <person name="Douillard F.P."/>
            <person name="Paul Ross R."/>
            <person name="Yang R."/>
            <person name="Briner A.E."/>
            <person name="Felis G.E."/>
            <person name="de Vos W.M."/>
            <person name="Barrangou R."/>
            <person name="Klaenhammer T.R."/>
            <person name="Caufield P.W."/>
            <person name="Cui Y."/>
            <person name="Zhang H."/>
            <person name="O'Toole P.W."/>
        </authorList>
    </citation>
    <scope>NUCLEOTIDE SEQUENCE [LARGE SCALE GENOMIC DNA]</scope>
    <source>
        <strain evidence="2 3">DSM 23927</strain>
    </source>
</reference>
<dbReference type="OrthoDB" id="2315763at2"/>